<organism evidence="2 3">
    <name type="scientific">Dentipellis fragilis</name>
    <dbReference type="NCBI Taxonomy" id="205917"/>
    <lineage>
        <taxon>Eukaryota</taxon>
        <taxon>Fungi</taxon>
        <taxon>Dikarya</taxon>
        <taxon>Basidiomycota</taxon>
        <taxon>Agaricomycotina</taxon>
        <taxon>Agaricomycetes</taxon>
        <taxon>Russulales</taxon>
        <taxon>Hericiaceae</taxon>
        <taxon>Dentipellis</taxon>
    </lineage>
</organism>
<feature type="compositionally biased region" description="Low complexity" evidence="1">
    <location>
        <begin position="94"/>
        <end position="115"/>
    </location>
</feature>
<protein>
    <submittedName>
        <fullName evidence="2">Uncharacterized protein</fullName>
    </submittedName>
</protein>
<comment type="caution">
    <text evidence="2">The sequence shown here is derived from an EMBL/GenBank/DDBJ whole genome shotgun (WGS) entry which is preliminary data.</text>
</comment>
<accession>A0A4Y9XJR7</accession>
<gene>
    <name evidence="2" type="ORF">EVG20_g11669</name>
</gene>
<dbReference type="AlphaFoldDB" id="A0A4Y9XJR7"/>
<evidence type="ECO:0000313" key="2">
    <source>
        <dbReference type="EMBL" id="TFY50185.1"/>
    </source>
</evidence>
<feature type="region of interest" description="Disordered" evidence="1">
    <location>
        <begin position="70"/>
        <end position="137"/>
    </location>
</feature>
<reference evidence="2 3" key="1">
    <citation type="submission" date="2019-02" db="EMBL/GenBank/DDBJ databases">
        <title>Genome sequencing of the rare red list fungi Dentipellis fragilis.</title>
        <authorList>
            <person name="Buettner E."/>
            <person name="Kellner H."/>
        </authorList>
    </citation>
    <scope>NUCLEOTIDE SEQUENCE [LARGE SCALE GENOMIC DNA]</scope>
    <source>
        <strain evidence="2 3">DSM 105465</strain>
    </source>
</reference>
<sequence>MGLPASTSPTSSLNIDTRSRSYIKCSQPHAYACSRRARTYTIHRSYSISPHSHSLSTYTFTLTFTQHISPATHRPSFPSTDPNPDGILKRQSLPHSAPAAVPAAAAAAPAPVHAPYTSPTHRPSDRSARPGRPRRRW</sequence>
<keyword evidence="3" id="KW-1185">Reference proteome</keyword>
<evidence type="ECO:0000313" key="3">
    <source>
        <dbReference type="Proteomes" id="UP000298327"/>
    </source>
</evidence>
<evidence type="ECO:0000256" key="1">
    <source>
        <dbReference type="SAM" id="MobiDB-lite"/>
    </source>
</evidence>
<name>A0A4Y9XJR7_9AGAM</name>
<dbReference type="Proteomes" id="UP000298327">
    <property type="component" value="Unassembled WGS sequence"/>
</dbReference>
<proteinExistence type="predicted"/>
<dbReference type="EMBL" id="SEOQ01001957">
    <property type="protein sequence ID" value="TFY50185.1"/>
    <property type="molecule type" value="Genomic_DNA"/>
</dbReference>